<dbReference type="AlphaFoldDB" id="A0A6G1HRX4"/>
<dbReference type="Pfam" id="PF11905">
    <property type="entry name" value="DUF3425"/>
    <property type="match status" value="1"/>
</dbReference>
<dbReference type="Proteomes" id="UP000799640">
    <property type="component" value="Unassembled WGS sequence"/>
</dbReference>
<accession>A0A6G1HRX4</accession>
<reference evidence="2" key="1">
    <citation type="journal article" date="2020" name="Stud. Mycol.">
        <title>101 Dothideomycetes genomes: a test case for predicting lifestyles and emergence of pathogens.</title>
        <authorList>
            <person name="Haridas S."/>
            <person name="Albert R."/>
            <person name="Binder M."/>
            <person name="Bloem J."/>
            <person name="Labutti K."/>
            <person name="Salamov A."/>
            <person name="Andreopoulos B."/>
            <person name="Baker S."/>
            <person name="Barry K."/>
            <person name="Bills G."/>
            <person name="Bluhm B."/>
            <person name="Cannon C."/>
            <person name="Castanera R."/>
            <person name="Culley D."/>
            <person name="Daum C."/>
            <person name="Ezra D."/>
            <person name="Gonzalez J."/>
            <person name="Henrissat B."/>
            <person name="Kuo A."/>
            <person name="Liang C."/>
            <person name="Lipzen A."/>
            <person name="Lutzoni F."/>
            <person name="Magnuson J."/>
            <person name="Mondo S."/>
            <person name="Nolan M."/>
            <person name="Ohm R."/>
            <person name="Pangilinan J."/>
            <person name="Park H.-J."/>
            <person name="Ramirez L."/>
            <person name="Alfaro M."/>
            <person name="Sun H."/>
            <person name="Tritt A."/>
            <person name="Yoshinaga Y."/>
            <person name="Zwiers L.-H."/>
            <person name="Turgeon B."/>
            <person name="Goodwin S."/>
            <person name="Spatafora J."/>
            <person name="Crous P."/>
            <person name="Grigoriev I."/>
        </authorList>
    </citation>
    <scope>NUCLEOTIDE SEQUENCE</scope>
    <source>
        <strain evidence="2">CBS 262.69</strain>
    </source>
</reference>
<feature type="compositionally biased region" description="Basic residues" evidence="1">
    <location>
        <begin position="285"/>
        <end position="295"/>
    </location>
</feature>
<evidence type="ECO:0000313" key="3">
    <source>
        <dbReference type="Proteomes" id="UP000799640"/>
    </source>
</evidence>
<name>A0A6G1HRX4_9PEZI</name>
<feature type="region of interest" description="Disordered" evidence="1">
    <location>
        <begin position="267"/>
        <end position="298"/>
    </location>
</feature>
<organism evidence="2 3">
    <name type="scientific">Trichodelitschia bisporula</name>
    <dbReference type="NCBI Taxonomy" id="703511"/>
    <lineage>
        <taxon>Eukaryota</taxon>
        <taxon>Fungi</taxon>
        <taxon>Dikarya</taxon>
        <taxon>Ascomycota</taxon>
        <taxon>Pezizomycotina</taxon>
        <taxon>Dothideomycetes</taxon>
        <taxon>Dothideomycetes incertae sedis</taxon>
        <taxon>Phaeotrichales</taxon>
        <taxon>Phaeotrichaceae</taxon>
        <taxon>Trichodelitschia</taxon>
    </lineage>
</organism>
<dbReference type="EMBL" id="ML996699">
    <property type="protein sequence ID" value="KAF2398589.1"/>
    <property type="molecule type" value="Genomic_DNA"/>
</dbReference>
<keyword evidence="3" id="KW-1185">Reference proteome</keyword>
<dbReference type="OrthoDB" id="2985014at2759"/>
<dbReference type="PANTHER" id="PTHR37012">
    <property type="entry name" value="B-ZIP TRANSCRIPTION FACTOR (EUROFUNG)-RELATED"/>
    <property type="match status" value="1"/>
</dbReference>
<feature type="compositionally biased region" description="Basic and acidic residues" evidence="1">
    <location>
        <begin position="267"/>
        <end position="284"/>
    </location>
</feature>
<dbReference type="InterPro" id="IPR021833">
    <property type="entry name" value="DUF3425"/>
</dbReference>
<protein>
    <submittedName>
        <fullName evidence="2">Uncharacterized protein</fullName>
    </submittedName>
</protein>
<gene>
    <name evidence="2" type="ORF">EJ06DRAFT_583278</name>
</gene>
<proteinExistence type="predicted"/>
<evidence type="ECO:0000313" key="2">
    <source>
        <dbReference type="EMBL" id="KAF2398589.1"/>
    </source>
</evidence>
<evidence type="ECO:0000256" key="1">
    <source>
        <dbReference type="SAM" id="MobiDB-lite"/>
    </source>
</evidence>
<dbReference type="PANTHER" id="PTHR37012:SF2">
    <property type="entry name" value="BZIP DOMAIN-CONTAINING PROTEIN-RELATED"/>
    <property type="match status" value="1"/>
</dbReference>
<feature type="region of interest" description="Disordered" evidence="1">
    <location>
        <begin position="1"/>
        <end position="24"/>
    </location>
</feature>
<sequence>MPVTRSGRRTAVPAPLPPVCDPVSEPANQGLGEIQRYLQEYYSRKLGVDRHLPRCLMNKVKDPYVARSPSPLPAMAPPPAVEANESQEAMSATALPLNNSYVSRCGIDREIYKLVADQRRKLAKGRSLEKFERVCKPNWHPTAARDMFTTRRSHPLWKLFSNALGDPGQFSSFGGASYRKSYDAMPEWLRPLPVQLSVEHPLWMDYVPWPELREAFIRNPDEAFGYGCCFVQPRLESLYLHWGDPYTSWDHQRKSLFRRLPSNSVKEMELEPKAGSKQDTDSERKKPKRMRKARGRFNPNPAFERHICDLGNWSIGSDFHREFPQWVALGAAG</sequence>